<dbReference type="Gene3D" id="3.30.420.10">
    <property type="entry name" value="Ribonuclease H-like superfamily/Ribonuclease H"/>
    <property type="match status" value="1"/>
</dbReference>
<gene>
    <name evidence="3" type="ORF">ELUCI_v1c04750</name>
</gene>
<feature type="compositionally biased region" description="Basic and acidic residues" evidence="1">
    <location>
        <begin position="14"/>
        <end position="25"/>
    </location>
</feature>
<name>A0A2S5RDI7_9MOLU</name>
<dbReference type="RefSeq" id="WP_028127013.1">
    <property type="nucleotide sequence ID" value="NZ_PHNE01000002.1"/>
</dbReference>
<accession>A0A2S5RDI7</accession>
<dbReference type="Proteomes" id="UP000237865">
    <property type="component" value="Unassembled WGS sequence"/>
</dbReference>
<feature type="domain" description="Integrase catalytic" evidence="2">
    <location>
        <begin position="30"/>
        <end position="187"/>
    </location>
</feature>
<dbReference type="Pfam" id="PF13683">
    <property type="entry name" value="rve_3"/>
    <property type="match status" value="1"/>
</dbReference>
<dbReference type="SUPFAM" id="SSF53098">
    <property type="entry name" value="Ribonuclease H-like"/>
    <property type="match status" value="1"/>
</dbReference>
<comment type="caution">
    <text evidence="3">The sequence shown here is derived from an EMBL/GenBank/DDBJ whole genome shotgun (WGS) entry which is preliminary data.</text>
</comment>
<evidence type="ECO:0000256" key="1">
    <source>
        <dbReference type="SAM" id="MobiDB-lite"/>
    </source>
</evidence>
<proteinExistence type="predicted"/>
<organism evidence="3 4">
    <name type="scientific">Williamsoniiplasma lucivorax</name>
    <dbReference type="NCBI Taxonomy" id="209274"/>
    <lineage>
        <taxon>Bacteria</taxon>
        <taxon>Bacillati</taxon>
        <taxon>Mycoplasmatota</taxon>
        <taxon>Mollicutes</taxon>
        <taxon>Entomoplasmatales</taxon>
        <taxon>Williamsoniiplasma</taxon>
    </lineage>
</organism>
<evidence type="ECO:0000313" key="3">
    <source>
        <dbReference type="EMBL" id="PPE05383.1"/>
    </source>
</evidence>
<protein>
    <submittedName>
        <fullName evidence="3">Transposase</fullName>
    </submittedName>
</protein>
<evidence type="ECO:0000259" key="2">
    <source>
        <dbReference type="PROSITE" id="PS50994"/>
    </source>
</evidence>
<sequence>MKFRDLIPNNYHPPKKEKPPVPEKEGKYEQIIKPNMDLSRFGDVFAVDITEVKLGGQKWYTCAFYNIKEKKVYGLVSRTYKGIKLVEASFLKMVDEFGVFKPNSIIHSDNGSEFKSYQYRLMLTYFDLIPSMSRVAKSTDNGYIEGFWSTMKREALKENYVYRSLEEYALNLTHYCNFYNNNRISML</sequence>
<dbReference type="InterPro" id="IPR012337">
    <property type="entry name" value="RNaseH-like_sf"/>
</dbReference>
<dbReference type="PROSITE" id="PS50994">
    <property type="entry name" value="INTEGRASE"/>
    <property type="match status" value="1"/>
</dbReference>
<reference evidence="3 4" key="1">
    <citation type="submission" date="2017-11" db="EMBL/GenBank/DDBJ databases">
        <title>Genome sequence of Entomoplasma lucivorax PIPN-2 (ATCC 49196).</title>
        <authorList>
            <person name="Lo W.-S."/>
            <person name="Gasparich G.E."/>
            <person name="Kuo C.-H."/>
        </authorList>
    </citation>
    <scope>NUCLEOTIDE SEQUENCE [LARGE SCALE GENOMIC DNA]</scope>
    <source>
        <strain evidence="3 4">PIPN-2</strain>
    </source>
</reference>
<feature type="region of interest" description="Disordered" evidence="1">
    <location>
        <begin position="1"/>
        <end position="25"/>
    </location>
</feature>
<dbReference type="InterPro" id="IPR036397">
    <property type="entry name" value="RNaseH_sf"/>
</dbReference>
<dbReference type="InterPro" id="IPR050900">
    <property type="entry name" value="Transposase_IS3/IS150/IS904"/>
</dbReference>
<dbReference type="EMBL" id="PHNE01000002">
    <property type="protein sequence ID" value="PPE05383.1"/>
    <property type="molecule type" value="Genomic_DNA"/>
</dbReference>
<evidence type="ECO:0000313" key="4">
    <source>
        <dbReference type="Proteomes" id="UP000237865"/>
    </source>
</evidence>
<dbReference type="PANTHER" id="PTHR46889:SF4">
    <property type="entry name" value="TRANSPOSASE INSO FOR INSERTION SEQUENCE ELEMENT IS911B-RELATED"/>
    <property type="match status" value="1"/>
</dbReference>
<dbReference type="PANTHER" id="PTHR46889">
    <property type="entry name" value="TRANSPOSASE INSF FOR INSERTION SEQUENCE IS3B-RELATED"/>
    <property type="match status" value="1"/>
</dbReference>
<dbReference type="GO" id="GO:0015074">
    <property type="term" value="P:DNA integration"/>
    <property type="evidence" value="ECO:0007669"/>
    <property type="project" value="InterPro"/>
</dbReference>
<dbReference type="GO" id="GO:0003676">
    <property type="term" value="F:nucleic acid binding"/>
    <property type="evidence" value="ECO:0007669"/>
    <property type="project" value="InterPro"/>
</dbReference>
<dbReference type="AlphaFoldDB" id="A0A2S5RDI7"/>
<keyword evidence="4" id="KW-1185">Reference proteome</keyword>
<dbReference type="InterPro" id="IPR001584">
    <property type="entry name" value="Integrase_cat-core"/>
</dbReference>